<proteinExistence type="predicted"/>
<name>A0A167X591_9FLAO</name>
<dbReference type="Proteomes" id="UP000077164">
    <property type="component" value="Unassembled WGS sequence"/>
</dbReference>
<dbReference type="AlphaFoldDB" id="A0A167X591"/>
<evidence type="ECO:0000313" key="2">
    <source>
        <dbReference type="Proteomes" id="UP000077164"/>
    </source>
</evidence>
<protein>
    <submittedName>
        <fullName evidence="1">Uncharacterized protein</fullName>
    </submittedName>
</protein>
<dbReference type="OrthoDB" id="1366989at2"/>
<dbReference type="RefSeq" id="WP_066080129.1">
    <property type="nucleotide sequence ID" value="NZ_FRDK01000003.1"/>
</dbReference>
<accession>A0A167X591</accession>
<reference evidence="1 2" key="1">
    <citation type="submission" date="2016-03" db="EMBL/GenBank/DDBJ databases">
        <title>Draft genome sequence of Flavobacterium fryxellicola DSM 16209.</title>
        <authorList>
            <person name="Shin S.-K."/>
            <person name="Yi H."/>
        </authorList>
    </citation>
    <scope>NUCLEOTIDE SEQUENCE [LARGE SCALE GENOMIC DNA]</scope>
    <source>
        <strain evidence="1 2">DSM 16209</strain>
    </source>
</reference>
<keyword evidence="2" id="KW-1185">Reference proteome</keyword>
<organism evidence="1 2">
    <name type="scientific">Flavobacterium fryxellicola</name>
    <dbReference type="NCBI Taxonomy" id="249352"/>
    <lineage>
        <taxon>Bacteria</taxon>
        <taxon>Pseudomonadati</taxon>
        <taxon>Bacteroidota</taxon>
        <taxon>Flavobacteriia</taxon>
        <taxon>Flavobacteriales</taxon>
        <taxon>Flavobacteriaceae</taxon>
        <taxon>Flavobacterium</taxon>
    </lineage>
</organism>
<evidence type="ECO:0000313" key="1">
    <source>
        <dbReference type="EMBL" id="OAB28031.1"/>
    </source>
</evidence>
<dbReference type="STRING" id="249352.SAMN05444395_103144"/>
<dbReference type="EMBL" id="LVJE01000013">
    <property type="protein sequence ID" value="OAB28031.1"/>
    <property type="molecule type" value="Genomic_DNA"/>
</dbReference>
<comment type="caution">
    <text evidence="1">The sequence shown here is derived from an EMBL/GenBank/DDBJ whole genome shotgun (WGS) entry which is preliminary data.</text>
</comment>
<gene>
    <name evidence="1" type="ORF">FBFR_09270</name>
</gene>
<sequence length="65" mass="7876">MNTNKRKVPIEKAEEPIVSYTISQTKSENERRNSFDFDAEFEKGYTPEQFKQEIFKRIKAYPWKK</sequence>